<sequence length="736" mass="80696">MATENDVIQVGGQSRNRSLSRSRIPLYQLCERALRLATTRCKKATASWQVSYQVLIGAGRSVMLLASDAILLATCCRSSLNNPAGHCIPLDKGTSFQPPAAVRKPHFSLSSLLVPHTSPLLAAREYHFNVRVQEPIACYAYAVVVKGPAYHAPACLPARSLVCRRRHLLRIRLGIWPAACGSRDSGMASRGIIRLGNHALWNRGESRGVGAWSLTGQRGRGTHRRDRESSSKPKKSGVGKGGRSVEGGQGLQAGAMPTILDVQHHGLYKWVDHLLVNKRCPSVLGTGVRIVGRRLCLIRVFRPLSSQYPAISIENNNPGDKPPKFLTVSLRNLRATVAERLVCSPPTKAIRVHPARINLDFRMWESCRTMPLVSGFSRGSPASPGPFIPALLHTHLNHPHRPNLFTHSALRRDASRRAPANQSLDASVEDFARATNIGFDARRQRRGIRRMAARSVSPAAGDCTSLCCEDVRNTRRWRPALDATLYCENRFIKKSLSLPAYISTGALSVNEASKVGNDGEKNCEGTHADVAGLGGSLEENNWFTRNDNQTHDRHITAALRVFRALRSRFPGVAIFVQCITSSSIAYFVVNDLYFVTRHCVERCPWARGTRISRYGRAGEASIEDGAICAASYINTAWLSPVELLPRREFGSRSTNTVLRPAPRPPHSRLVHSGGVLDVLTLCDWLPRELTSRVVGPAVIFATRDGVGLLKLGAIFSLKSGTSKAYIPSQNYTPGGE</sequence>
<organism evidence="2 3">
    <name type="scientific">Dryococelus australis</name>
    <dbReference type="NCBI Taxonomy" id="614101"/>
    <lineage>
        <taxon>Eukaryota</taxon>
        <taxon>Metazoa</taxon>
        <taxon>Ecdysozoa</taxon>
        <taxon>Arthropoda</taxon>
        <taxon>Hexapoda</taxon>
        <taxon>Insecta</taxon>
        <taxon>Pterygota</taxon>
        <taxon>Neoptera</taxon>
        <taxon>Polyneoptera</taxon>
        <taxon>Phasmatodea</taxon>
        <taxon>Verophasmatodea</taxon>
        <taxon>Anareolatae</taxon>
        <taxon>Phasmatidae</taxon>
        <taxon>Eurycanthinae</taxon>
        <taxon>Dryococelus</taxon>
    </lineage>
</organism>
<protein>
    <submittedName>
        <fullName evidence="2">Uncharacterized protein</fullName>
    </submittedName>
</protein>
<dbReference type="Proteomes" id="UP001159363">
    <property type="component" value="Chromosome 7"/>
</dbReference>
<feature type="region of interest" description="Disordered" evidence="1">
    <location>
        <begin position="211"/>
        <end position="250"/>
    </location>
</feature>
<proteinExistence type="predicted"/>
<evidence type="ECO:0000313" key="2">
    <source>
        <dbReference type="EMBL" id="KAJ8876827.1"/>
    </source>
</evidence>
<accession>A0ABQ9GXQ9</accession>
<feature type="compositionally biased region" description="Gly residues" evidence="1">
    <location>
        <begin position="238"/>
        <end position="250"/>
    </location>
</feature>
<comment type="caution">
    <text evidence="2">The sequence shown here is derived from an EMBL/GenBank/DDBJ whole genome shotgun (WGS) entry which is preliminary data.</text>
</comment>
<name>A0ABQ9GXQ9_9NEOP</name>
<evidence type="ECO:0000313" key="3">
    <source>
        <dbReference type="Proteomes" id="UP001159363"/>
    </source>
</evidence>
<evidence type="ECO:0000256" key="1">
    <source>
        <dbReference type="SAM" id="MobiDB-lite"/>
    </source>
</evidence>
<reference evidence="2 3" key="1">
    <citation type="submission" date="2023-02" db="EMBL/GenBank/DDBJ databases">
        <title>LHISI_Scaffold_Assembly.</title>
        <authorList>
            <person name="Stuart O.P."/>
            <person name="Cleave R."/>
            <person name="Magrath M.J.L."/>
            <person name="Mikheyev A.S."/>
        </authorList>
    </citation>
    <scope>NUCLEOTIDE SEQUENCE [LARGE SCALE GENOMIC DNA]</scope>
    <source>
        <strain evidence="2">Daus_M_001</strain>
        <tissue evidence="2">Leg muscle</tissue>
    </source>
</reference>
<dbReference type="EMBL" id="JARBHB010000008">
    <property type="protein sequence ID" value="KAJ8876827.1"/>
    <property type="molecule type" value="Genomic_DNA"/>
</dbReference>
<keyword evidence="3" id="KW-1185">Reference proteome</keyword>
<gene>
    <name evidence="2" type="ORF">PR048_021274</name>
</gene>